<name>A0A9P7RNI9_9AGAR</name>
<dbReference type="GeneID" id="66071594"/>
<dbReference type="EMBL" id="CM032190">
    <property type="protein sequence ID" value="KAG7086572.1"/>
    <property type="molecule type" value="Genomic_DNA"/>
</dbReference>
<comment type="caution">
    <text evidence="1">The sequence shown here is derived from an EMBL/GenBank/DDBJ whole genome shotgun (WGS) entry which is preliminary data.</text>
</comment>
<dbReference type="AlphaFoldDB" id="A0A9P7RNI9"/>
<dbReference type="Proteomes" id="UP001049176">
    <property type="component" value="Chromosome 10"/>
</dbReference>
<protein>
    <submittedName>
        <fullName evidence="1">Uncharacterized protein</fullName>
    </submittedName>
</protein>
<reference evidence="1" key="1">
    <citation type="journal article" date="2021" name="Genome Biol. Evol.">
        <title>The assembled and annotated genome of the fairy-ring fungus Marasmius oreades.</title>
        <authorList>
            <person name="Hiltunen M."/>
            <person name="Ament-Velasquez S.L."/>
            <person name="Johannesson H."/>
        </authorList>
    </citation>
    <scope>NUCLEOTIDE SEQUENCE</scope>
    <source>
        <strain evidence="1">03SP1</strain>
    </source>
</reference>
<evidence type="ECO:0000313" key="1">
    <source>
        <dbReference type="EMBL" id="KAG7086572.1"/>
    </source>
</evidence>
<sequence>MVSLETLTPFEDKPIEHRQFQLISPWSLPASLYICHFEWIFGLEYNGFPFNSKFNIITVSKDIRQYLTNGSLIFIPTADVLERAYDMLIYNNNRPREPNERKRFEEFGSGPWEYTILPGRWNLTTKKIWLLPPLFNRSSDGTHIPFSFEDCGYDTLPRFTSFVHPLIVIMLHNINTPDNHPTPAIQEALVTPLKKVLGKWPQWRHNRFLPMPNTRFKSKYDVGRKIFCLCVHCLKNPPSASAVSSSKLEDTCTDDAEEAEKECSKEEYKELSRIANERIALWRGSLEGVAFIHDDAKHDDILEWYAKECTDAADRVMLRQEEERAKREALATEIKGLPLKKKSRVS</sequence>
<evidence type="ECO:0000313" key="2">
    <source>
        <dbReference type="Proteomes" id="UP001049176"/>
    </source>
</evidence>
<proteinExistence type="predicted"/>
<dbReference type="RefSeq" id="XP_043003043.1">
    <property type="nucleotide sequence ID" value="XM_043159442.1"/>
</dbReference>
<organism evidence="1 2">
    <name type="scientific">Marasmius oreades</name>
    <name type="common">fairy-ring Marasmius</name>
    <dbReference type="NCBI Taxonomy" id="181124"/>
    <lineage>
        <taxon>Eukaryota</taxon>
        <taxon>Fungi</taxon>
        <taxon>Dikarya</taxon>
        <taxon>Basidiomycota</taxon>
        <taxon>Agaricomycotina</taxon>
        <taxon>Agaricomycetes</taxon>
        <taxon>Agaricomycetidae</taxon>
        <taxon>Agaricales</taxon>
        <taxon>Marasmiineae</taxon>
        <taxon>Marasmiaceae</taxon>
        <taxon>Marasmius</taxon>
    </lineage>
</organism>
<accession>A0A9P7RNI9</accession>
<keyword evidence="2" id="KW-1185">Reference proteome</keyword>
<gene>
    <name evidence="1" type="ORF">E1B28_002518</name>
</gene>